<protein>
    <submittedName>
        <fullName evidence="1">Putative v-type H+-ATPase subunit C</fullName>
    </submittedName>
</protein>
<dbReference type="AlphaFoldDB" id="U4KLD3"/>
<proteinExistence type="predicted"/>
<dbReference type="STRING" id="1318466.BN85411570"/>
<evidence type="ECO:0000313" key="2">
    <source>
        <dbReference type="Proteomes" id="UP000032740"/>
    </source>
</evidence>
<reference evidence="1 2" key="1">
    <citation type="journal article" date="2013" name="J. Mol. Microbiol. Biotechnol.">
        <title>Analysis of the Complete Genomes of Acholeplasma brassicae , A. palmae and A. laidlawii and Their Comparison to the Obligate Parasites from ' Candidatus Phytoplasma'.</title>
        <authorList>
            <person name="Kube M."/>
            <person name="Siewert C."/>
            <person name="Migdoll A.M."/>
            <person name="Duduk B."/>
            <person name="Holz S."/>
            <person name="Rabus R."/>
            <person name="Seemuller E."/>
            <person name="Mitrovic J."/>
            <person name="Muller I."/>
            <person name="Buttner C."/>
            <person name="Reinhardt R."/>
        </authorList>
    </citation>
    <scope>NUCLEOTIDE SEQUENCE [LARGE SCALE GENOMIC DNA]</scope>
    <source>
        <strain evidence="1 2">J233</strain>
    </source>
</reference>
<sequence length="203" mass="24311">MEKKDLLRYLYHDGILIEEHSDFKLGLKSLDEALKYEISSYIGKEHLVYQYFFSNQKKSVDFYNTIYNEIKPQNILSEIISYRNSVKNIIMAYRLCENNEDVLVFKSNMLKQNQYEIDRLETAYIQGKKELIQFTKSELNTDVDIADSVLKIDRKLSKQYLEYIKSYAYSTNLLEILIYYIVMRKNQINQIKSIYYLNEVCDE</sequence>
<evidence type="ECO:0000313" key="1">
    <source>
        <dbReference type="EMBL" id="CCV64734.1"/>
    </source>
</evidence>
<gene>
    <name evidence="1" type="primary">ntpC</name>
    <name evidence="1" type="ORF">BN85411570</name>
</gene>
<organism evidence="1 2">
    <name type="scientific">Alteracholeplasma palmae (strain ATCC 49389 / J233)</name>
    <name type="common">Acholeplasma palmae</name>
    <dbReference type="NCBI Taxonomy" id="1318466"/>
    <lineage>
        <taxon>Bacteria</taxon>
        <taxon>Bacillati</taxon>
        <taxon>Mycoplasmatota</taxon>
        <taxon>Mollicutes</taxon>
        <taxon>Acholeplasmatales</taxon>
        <taxon>Acholeplasmataceae</taxon>
        <taxon>Acholeplasma</taxon>
    </lineage>
</organism>
<keyword evidence="2" id="KW-1185">Reference proteome</keyword>
<name>U4KLD3_ALTPJ</name>
<dbReference type="HOGENOM" id="CLU_1346487_0_0_14"/>
<dbReference type="KEGG" id="apal:BN85411570"/>
<dbReference type="Proteomes" id="UP000032740">
    <property type="component" value="Chromosome"/>
</dbReference>
<dbReference type="EMBL" id="FO681347">
    <property type="protein sequence ID" value="CCV64734.1"/>
    <property type="molecule type" value="Genomic_DNA"/>
</dbReference>
<accession>U4KLD3</accession>